<gene>
    <name evidence="2" type="ORF">LOX96_02665</name>
</gene>
<comment type="caution">
    <text evidence="2">The sequence shown here is derived from an EMBL/GenBank/DDBJ whole genome shotgun (WGS) entry which is preliminary data.</text>
</comment>
<evidence type="ECO:0008006" key="4">
    <source>
        <dbReference type="Google" id="ProtNLM"/>
    </source>
</evidence>
<evidence type="ECO:0000313" key="2">
    <source>
        <dbReference type="EMBL" id="MCL9682986.1"/>
    </source>
</evidence>
<dbReference type="AlphaFoldDB" id="A0A9X2I9U5"/>
<keyword evidence="3" id="KW-1185">Reference proteome</keyword>
<feature type="transmembrane region" description="Helical" evidence="1">
    <location>
        <begin position="110"/>
        <end position="134"/>
    </location>
</feature>
<name>A0A9X2I9U5_9GAMM</name>
<dbReference type="EMBL" id="JAJKBJ010000002">
    <property type="protein sequence ID" value="MCL9682986.1"/>
    <property type="molecule type" value="Genomic_DNA"/>
</dbReference>
<keyword evidence="1" id="KW-0812">Transmembrane</keyword>
<organism evidence="2 3">
    <name type="scientific">Legionella maioricensis</name>
    <dbReference type="NCBI Taxonomy" id="2896528"/>
    <lineage>
        <taxon>Bacteria</taxon>
        <taxon>Pseudomonadati</taxon>
        <taxon>Pseudomonadota</taxon>
        <taxon>Gammaproteobacteria</taxon>
        <taxon>Legionellales</taxon>
        <taxon>Legionellaceae</taxon>
        <taxon>Legionella</taxon>
    </lineage>
</organism>
<dbReference type="Proteomes" id="UP001139721">
    <property type="component" value="Unassembled WGS sequence"/>
</dbReference>
<proteinExistence type="predicted"/>
<keyword evidence="1" id="KW-1133">Transmembrane helix</keyword>
<feature type="transmembrane region" description="Helical" evidence="1">
    <location>
        <begin position="140"/>
        <end position="160"/>
    </location>
</feature>
<evidence type="ECO:0000313" key="3">
    <source>
        <dbReference type="Proteomes" id="UP001139721"/>
    </source>
</evidence>
<keyword evidence="1" id="KW-0472">Membrane</keyword>
<feature type="transmembrane region" description="Helical" evidence="1">
    <location>
        <begin position="76"/>
        <end position="98"/>
    </location>
</feature>
<accession>A0A9X2I9U5</accession>
<evidence type="ECO:0000256" key="1">
    <source>
        <dbReference type="SAM" id="Phobius"/>
    </source>
</evidence>
<sequence length="244" mass="25194">MTFRQFARAAFLFPATVLGGITDLLLGSYKRKATGEIRTDADGNALTRPGLLSSILDGIKYVARGVANFVYNHRQAIATAAWASLLVAGAAALTVFLWPAALAFATTFSIAGYSIASVVGANVVAQIAAVGVVGAVATSAAVYTVAAIANTISAISSFFASRSRAQQPANEPTIGGQEVTATKSAKELSKLGKPIPVTQAELKDEAQPVHRTVLKSSAELKKDSKVEAESSVEEVVVGATIAKV</sequence>
<reference evidence="2" key="1">
    <citation type="submission" date="2021-11" db="EMBL/GenBank/DDBJ databases">
        <title>Legionella maioricencis sp. nov., a new species isolated from hot water samples in Mallorca.</title>
        <authorList>
            <person name="Crespi S."/>
            <person name="Drasar V."/>
            <person name="Salva-Serra F."/>
            <person name="Jaen-Luchoro D."/>
            <person name="Pineiro-Iglesias B."/>
            <person name="Aliaga F."/>
            <person name="Fernandez-Juarez V."/>
            <person name="Coll G."/>
            <person name="Moore E.R.B."/>
            <person name="Bennasar-Figueras A."/>
        </authorList>
    </citation>
    <scope>NUCLEOTIDE SEQUENCE</scope>
    <source>
        <strain evidence="2">HCPI-6</strain>
    </source>
</reference>
<dbReference type="RefSeq" id="WP_250420321.1">
    <property type="nucleotide sequence ID" value="NZ_JAJKBJ010000002.1"/>
</dbReference>
<protein>
    <recommendedName>
        <fullName evidence="4">Transmembrane protein</fullName>
    </recommendedName>
</protein>